<evidence type="ECO:0000313" key="2">
    <source>
        <dbReference type="Proteomes" id="UP001143910"/>
    </source>
</evidence>
<dbReference type="Proteomes" id="UP001143910">
    <property type="component" value="Unassembled WGS sequence"/>
</dbReference>
<dbReference type="EMBL" id="JANJQO010001166">
    <property type="protein sequence ID" value="KAJ2972358.1"/>
    <property type="molecule type" value="Genomic_DNA"/>
</dbReference>
<keyword evidence="2" id="KW-1185">Reference proteome</keyword>
<protein>
    <submittedName>
        <fullName evidence="1">Uncharacterized protein</fullName>
    </submittedName>
</protein>
<sequence length="118" mass="12289">MAVTSSNGANGQASYAEIHNIAPHFIGGNRLENAPASKVKDFVAQHDGHTVITNVSQPTYLLGGVDVFGVSALRGSKDTGADGVERLGFGVLGDSNYDARKFYTGSPREGCDIGITFG</sequence>
<gene>
    <name evidence="1" type="ORF">NQ176_g7205</name>
</gene>
<evidence type="ECO:0000313" key="1">
    <source>
        <dbReference type="EMBL" id="KAJ2972358.1"/>
    </source>
</evidence>
<organism evidence="1 2">
    <name type="scientific">Zarea fungicola</name>
    <dbReference type="NCBI Taxonomy" id="93591"/>
    <lineage>
        <taxon>Eukaryota</taxon>
        <taxon>Fungi</taxon>
        <taxon>Dikarya</taxon>
        <taxon>Ascomycota</taxon>
        <taxon>Pezizomycotina</taxon>
        <taxon>Sordariomycetes</taxon>
        <taxon>Hypocreomycetidae</taxon>
        <taxon>Hypocreales</taxon>
        <taxon>Cordycipitaceae</taxon>
        <taxon>Zarea</taxon>
    </lineage>
</organism>
<proteinExistence type="predicted"/>
<comment type="caution">
    <text evidence="1">The sequence shown here is derived from an EMBL/GenBank/DDBJ whole genome shotgun (WGS) entry which is preliminary data.</text>
</comment>
<reference evidence="1" key="1">
    <citation type="submission" date="2022-08" db="EMBL/GenBank/DDBJ databases">
        <title>Genome Sequence of Lecanicillium fungicola.</title>
        <authorList>
            <person name="Buettner E."/>
        </authorList>
    </citation>
    <scope>NUCLEOTIDE SEQUENCE</scope>
    <source>
        <strain evidence="1">Babe33</strain>
    </source>
</reference>
<accession>A0ACC1N026</accession>
<name>A0ACC1N026_9HYPO</name>